<reference evidence="2 3" key="1">
    <citation type="submission" date="2016-10" db="EMBL/GenBank/DDBJ databases">
        <title>Evaluation of Human, Veterinary and Environmental Mycobacterium chelonae Isolates by Core Genome Phylogenomic Analysis, Targeted Gene Comparison, and Anti-microbial Susceptibility Patterns: A Tale of Mistaken Identities.</title>
        <authorList>
            <person name="Fogelson S.B."/>
            <person name="Camus A.C."/>
            <person name="Lorenz W."/>
            <person name="Vasireddy R."/>
            <person name="Vasireddy S."/>
            <person name="Smith T."/>
            <person name="Brown-Elliott B.A."/>
            <person name="Wallace R.J.Jr."/>
            <person name="Hasan N.A."/>
            <person name="Reischl U."/>
            <person name="Sanchez S."/>
        </authorList>
    </citation>
    <scope>NUCLEOTIDE SEQUENCE [LARGE SCALE GENOMIC DNA]</scope>
    <source>
        <strain evidence="2 3">1559</strain>
    </source>
</reference>
<feature type="region of interest" description="Disordered" evidence="1">
    <location>
        <begin position="92"/>
        <end position="121"/>
    </location>
</feature>
<name>A0A1S1L8I5_9MYCO</name>
<organism evidence="2 3">
    <name type="scientific">Mycobacteroides franklinii</name>
    <dbReference type="NCBI Taxonomy" id="948102"/>
    <lineage>
        <taxon>Bacteria</taxon>
        <taxon>Bacillati</taxon>
        <taxon>Actinomycetota</taxon>
        <taxon>Actinomycetes</taxon>
        <taxon>Mycobacteriales</taxon>
        <taxon>Mycobacteriaceae</taxon>
        <taxon>Mycobacteroides</taxon>
    </lineage>
</organism>
<comment type="caution">
    <text evidence="2">The sequence shown here is derived from an EMBL/GenBank/DDBJ whole genome shotgun (WGS) entry which is preliminary data.</text>
</comment>
<dbReference type="GeneID" id="57169947"/>
<dbReference type="EMBL" id="MLIK01000019">
    <property type="protein sequence ID" value="OHU21258.1"/>
    <property type="molecule type" value="Genomic_DNA"/>
</dbReference>
<gene>
    <name evidence="2" type="ORF">BKG76_11330</name>
</gene>
<dbReference type="Proteomes" id="UP000179616">
    <property type="component" value="Unassembled WGS sequence"/>
</dbReference>
<sequence length="121" mass="13539">MKLHENVIGITSRGRQGDLRQAQYYQALLDELRTHTSLELTGFRLALERRRKNGALNTTRLQQLIAAKQAELITLDRLIDALSERFPTSMDLIADDDDAQSSNPADIQHPHHPNLSRAGGG</sequence>
<dbReference type="AlphaFoldDB" id="A0A1S1L8I5"/>
<evidence type="ECO:0000313" key="3">
    <source>
        <dbReference type="Proteomes" id="UP000179616"/>
    </source>
</evidence>
<evidence type="ECO:0000313" key="2">
    <source>
        <dbReference type="EMBL" id="OHU21258.1"/>
    </source>
</evidence>
<dbReference type="RefSeq" id="WP_236737560.1">
    <property type="nucleotide sequence ID" value="NZ_MLIK01000019.1"/>
</dbReference>
<proteinExistence type="predicted"/>
<protein>
    <submittedName>
        <fullName evidence="2">Uncharacterized protein</fullName>
    </submittedName>
</protein>
<evidence type="ECO:0000256" key="1">
    <source>
        <dbReference type="SAM" id="MobiDB-lite"/>
    </source>
</evidence>
<accession>A0A1S1L8I5</accession>